<dbReference type="GO" id="GO:0006302">
    <property type="term" value="P:double-strand break repair"/>
    <property type="evidence" value="ECO:0007669"/>
    <property type="project" value="InterPro"/>
</dbReference>
<evidence type="ECO:0000313" key="9">
    <source>
        <dbReference type="Proteomes" id="UP000053372"/>
    </source>
</evidence>
<evidence type="ECO:0000259" key="6">
    <source>
        <dbReference type="Pfam" id="PF13476"/>
    </source>
</evidence>
<comment type="caution">
    <text evidence="8">The sequence shown here is derived from an EMBL/GenBank/DDBJ whole genome shotgun (WGS) entry which is preliminary data.</text>
</comment>
<evidence type="ECO:0000256" key="5">
    <source>
        <dbReference type="SAM" id="MobiDB-lite"/>
    </source>
</evidence>
<comment type="similarity">
    <text evidence="1">Belongs to the SMC family. SbcC subfamily.</text>
</comment>
<dbReference type="EMBL" id="LMTZ01000063">
    <property type="protein sequence ID" value="KST68466.1"/>
    <property type="molecule type" value="Genomic_DNA"/>
</dbReference>
<protein>
    <recommendedName>
        <fullName evidence="3">Nuclease SbcCD subunit C</fullName>
    </recommendedName>
</protein>
<accession>A0A0V7ZVT6</accession>
<gene>
    <name evidence="8" type="ORF">BC008_00930</name>
    <name evidence="7" type="ORF">BC008_18185</name>
</gene>
<feature type="coiled-coil region" evidence="4">
    <location>
        <begin position="434"/>
        <end position="495"/>
    </location>
</feature>
<feature type="region of interest" description="Disordered" evidence="5">
    <location>
        <begin position="352"/>
        <end position="372"/>
    </location>
</feature>
<proteinExistence type="inferred from homology"/>
<dbReference type="EMBL" id="LMTZ01000119">
    <property type="protein sequence ID" value="KST64558.1"/>
    <property type="molecule type" value="Genomic_DNA"/>
</dbReference>
<dbReference type="GO" id="GO:0016887">
    <property type="term" value="F:ATP hydrolysis activity"/>
    <property type="evidence" value="ECO:0007669"/>
    <property type="project" value="InterPro"/>
</dbReference>
<evidence type="ECO:0000256" key="4">
    <source>
        <dbReference type="SAM" id="Coils"/>
    </source>
</evidence>
<keyword evidence="4" id="KW-0175">Coiled coil</keyword>
<dbReference type="Proteomes" id="UP000053372">
    <property type="component" value="Unassembled WGS sequence"/>
</dbReference>
<evidence type="ECO:0000256" key="2">
    <source>
        <dbReference type="ARBA" id="ARBA00011322"/>
    </source>
</evidence>
<sequence>MRSLELELENFTSFRSRQTLDFSKLDLFAITGPTGAGKTSLLDAITFALYGNVPRFGKNAKASQIVSQCRDNLKVSFRFEVPEVEYRVTRTWYNCGKTAKNDVVLEKLNHDKWEKLEIKEKAVTKRVEEILGMDFKKFTRIILLPQGKLDRFIKGRKDKRRAILRKLAGFEVFERTRKQASEKAKIFRGKYKILENQQNDLEIPSDSEITEKKQNLIAIEKETPLLTEKVLKAQQELDRAEKLFENIKRLSQLQNDLSKLCVKDREIENLILQLQQVQAADQIKDNYALLKAARDEDKKAQAAVISVEKYLNQAQQELEKHKQKLEQIKVHQQKIAPQIKIREEALKSAENYEQQRQQYQGKLERNKKNQSTRQENLFKLEKSLEQTEIKLQDTQKQAEKAELAKKKDLAAIFIQAEQILEADRNAHKTALLEYYDVNQEVERREKQLQEVEIKLHELTGGKTCADLKAELEKDKQKLEKQLQKANESYQVADKTVIQYETKDKEASKSAEETAIRKSELEQNWQAALVSSEFTEESFKHALDNSKHQKTWQKQIADYNNQKVKLEVAYFWMRDLVLWMEKH</sequence>
<dbReference type="OrthoDB" id="9795626at2"/>
<organism evidence="8 9">
    <name type="scientific">Mastigocoleus testarum BC008</name>
    <dbReference type="NCBI Taxonomy" id="371196"/>
    <lineage>
        <taxon>Bacteria</taxon>
        <taxon>Bacillati</taxon>
        <taxon>Cyanobacteriota</taxon>
        <taxon>Cyanophyceae</taxon>
        <taxon>Nostocales</taxon>
        <taxon>Hapalosiphonaceae</taxon>
        <taxon>Mastigocoleus</taxon>
    </lineage>
</organism>
<dbReference type="PANTHER" id="PTHR32114">
    <property type="entry name" value="ABC TRANSPORTER ABCH.3"/>
    <property type="match status" value="1"/>
</dbReference>
<dbReference type="RefSeq" id="WP_027846828.1">
    <property type="nucleotide sequence ID" value="NZ_LMTZ01000063.1"/>
</dbReference>
<dbReference type="SUPFAM" id="SSF52540">
    <property type="entry name" value="P-loop containing nucleoside triphosphate hydrolases"/>
    <property type="match status" value="1"/>
</dbReference>
<dbReference type="InterPro" id="IPR027417">
    <property type="entry name" value="P-loop_NTPase"/>
</dbReference>
<evidence type="ECO:0000313" key="8">
    <source>
        <dbReference type="EMBL" id="KST68466.1"/>
    </source>
</evidence>
<dbReference type="AlphaFoldDB" id="A0A0V7ZVT6"/>
<evidence type="ECO:0000256" key="1">
    <source>
        <dbReference type="ARBA" id="ARBA00006930"/>
    </source>
</evidence>
<comment type="subunit">
    <text evidence="2">Heterodimer of SbcC and SbcD.</text>
</comment>
<keyword evidence="9" id="KW-1185">Reference proteome</keyword>
<dbReference type="PANTHER" id="PTHR32114:SF2">
    <property type="entry name" value="ABC TRANSPORTER ABCH.3"/>
    <property type="match status" value="1"/>
</dbReference>
<dbReference type="InterPro" id="IPR038729">
    <property type="entry name" value="Rad50/SbcC_AAA"/>
</dbReference>
<dbReference type="Gene3D" id="3.40.50.300">
    <property type="entry name" value="P-loop containing nucleotide triphosphate hydrolases"/>
    <property type="match status" value="1"/>
</dbReference>
<dbReference type="Pfam" id="PF13476">
    <property type="entry name" value="AAA_23"/>
    <property type="match status" value="1"/>
</dbReference>
<reference evidence="8 9" key="1">
    <citation type="journal article" date="2015" name="Genome Announc.">
        <title>Draft Genome of the Euendolithic (true boring) Cyanobacterium Mastigocoleus testarum strain BC008.</title>
        <authorList>
            <person name="Guida B.S."/>
            <person name="Garcia-Pichel F."/>
        </authorList>
    </citation>
    <scope>NUCLEOTIDE SEQUENCE [LARGE SCALE GENOMIC DNA]</scope>
    <source>
        <strain evidence="8 9">BC008</strain>
    </source>
</reference>
<feature type="domain" description="Rad50/SbcC-type AAA" evidence="6">
    <location>
        <begin position="5"/>
        <end position="222"/>
    </location>
</feature>
<evidence type="ECO:0000256" key="3">
    <source>
        <dbReference type="ARBA" id="ARBA00013368"/>
    </source>
</evidence>
<name>A0A0V7ZVT6_9CYAN</name>
<evidence type="ECO:0000313" key="7">
    <source>
        <dbReference type="EMBL" id="KST64558.1"/>
    </source>
</evidence>